<evidence type="ECO:0000313" key="2">
    <source>
        <dbReference type="EMBL" id="KGQ05690.1"/>
    </source>
</evidence>
<dbReference type="EMBL" id="ANFO01000918">
    <property type="protein sequence ID" value="KGQ05690.1"/>
    <property type="molecule type" value="Genomic_DNA"/>
</dbReference>
<dbReference type="InterPro" id="IPR016181">
    <property type="entry name" value="Acyl_CoA_acyltransferase"/>
</dbReference>
<dbReference type="HOGENOM" id="CLU_1503196_0_0_1"/>
<organism evidence="2 3">
    <name type="scientific">Beauveria bassiana D1-5</name>
    <dbReference type="NCBI Taxonomy" id="1245745"/>
    <lineage>
        <taxon>Eukaryota</taxon>
        <taxon>Fungi</taxon>
        <taxon>Dikarya</taxon>
        <taxon>Ascomycota</taxon>
        <taxon>Pezizomycotina</taxon>
        <taxon>Sordariomycetes</taxon>
        <taxon>Hypocreomycetidae</taxon>
        <taxon>Hypocreales</taxon>
        <taxon>Cordycipitaceae</taxon>
        <taxon>Beauveria</taxon>
    </lineage>
</organism>
<dbReference type="Proteomes" id="UP000030106">
    <property type="component" value="Unassembled WGS sequence"/>
</dbReference>
<dbReference type="CDD" id="cd04301">
    <property type="entry name" value="NAT_SF"/>
    <property type="match status" value="1"/>
</dbReference>
<dbReference type="GO" id="GO:0016747">
    <property type="term" value="F:acyltransferase activity, transferring groups other than amino-acyl groups"/>
    <property type="evidence" value="ECO:0007669"/>
    <property type="project" value="InterPro"/>
</dbReference>
<dbReference type="SUPFAM" id="SSF55729">
    <property type="entry name" value="Acyl-CoA N-acyltransferases (Nat)"/>
    <property type="match status" value="1"/>
</dbReference>
<feature type="domain" description="N-acetyltransferase" evidence="1">
    <location>
        <begin position="76"/>
        <end position="128"/>
    </location>
</feature>
<evidence type="ECO:0000259" key="1">
    <source>
        <dbReference type="Pfam" id="PF00583"/>
    </source>
</evidence>
<name>A0A0A2VHX1_BEABA</name>
<dbReference type="Pfam" id="PF00583">
    <property type="entry name" value="Acetyltransf_1"/>
    <property type="match status" value="1"/>
</dbReference>
<sequence length="179" mass="19603">MLAMASNQHGEEIVVGYSCWVRKETSRNKVPLEMYRRHVNARGLDALAPITARQEAISRRRKPQPSDPLDEIAGFALSGLAIRDKFQGCGIGSALVRWGRDRAASEKVPVFATGEARGVGFYKEAMGFQKIAESECWLDKNDHDVSEDEVRNGSTAWTTEEGGLTGAHVLWLPGGVSTS</sequence>
<dbReference type="Gene3D" id="3.40.630.30">
    <property type="match status" value="1"/>
</dbReference>
<accession>A0A0A2VHX1</accession>
<dbReference type="AlphaFoldDB" id="A0A0A2VHX1"/>
<reference evidence="2 3" key="1">
    <citation type="submission" date="2012-10" db="EMBL/GenBank/DDBJ databases">
        <title>Genome sequencing and analysis of entomopathogenic fungi Beauveria bassiana D1-5.</title>
        <authorList>
            <person name="Li Q."/>
            <person name="Wang L."/>
            <person name="Zhang Z."/>
            <person name="Wang Q."/>
            <person name="Ren J."/>
            <person name="Wang M."/>
            <person name="Xu W."/>
            <person name="Wang J."/>
            <person name="Lu Y."/>
            <person name="Du Q."/>
            <person name="Sun Z."/>
        </authorList>
    </citation>
    <scope>NUCLEOTIDE SEQUENCE [LARGE SCALE GENOMIC DNA]</scope>
    <source>
        <strain evidence="2 3">D1-5</strain>
    </source>
</reference>
<evidence type="ECO:0000313" key="3">
    <source>
        <dbReference type="Proteomes" id="UP000030106"/>
    </source>
</evidence>
<gene>
    <name evidence="2" type="ORF">BBAD15_g9068</name>
</gene>
<dbReference type="InterPro" id="IPR000182">
    <property type="entry name" value="GNAT_dom"/>
</dbReference>
<protein>
    <recommendedName>
        <fullName evidence="1">N-acetyltransferase domain-containing protein</fullName>
    </recommendedName>
</protein>
<proteinExistence type="predicted"/>
<comment type="caution">
    <text evidence="2">The sequence shown here is derived from an EMBL/GenBank/DDBJ whole genome shotgun (WGS) entry which is preliminary data.</text>
</comment>